<dbReference type="SUPFAM" id="SSF52540">
    <property type="entry name" value="P-loop containing nucleoside triphosphate hydrolases"/>
    <property type="match status" value="1"/>
</dbReference>
<comment type="caution">
    <text evidence="1">The sequence shown here is derived from an EMBL/GenBank/DDBJ whole genome shotgun (WGS) entry which is preliminary data.</text>
</comment>
<dbReference type="RefSeq" id="WP_136123860.1">
    <property type="nucleotide sequence ID" value="NZ_QXNI01000055.1"/>
</dbReference>
<sequence>MSNLKVNKIPSTYEFWGVKGIERLSINLDPNSKINVFIGNNGVGKTKALECLYQSLLFSNEQYFLKNSIFNEIKSKLVFENAKIDNLSFWKDESHNSIPHNEFDKINKIVSFPIVYIPAQERGY</sequence>
<dbReference type="EMBL" id="QXNI01000055">
    <property type="protein sequence ID" value="THA07665.1"/>
    <property type="molecule type" value="Genomic_DNA"/>
</dbReference>
<proteinExistence type="predicted"/>
<dbReference type="Gene3D" id="3.40.50.300">
    <property type="entry name" value="P-loop containing nucleotide triphosphate hydrolases"/>
    <property type="match status" value="1"/>
</dbReference>
<organism evidence="1 2">
    <name type="scientific">Rodentibacter pneumotropicus</name>
    <dbReference type="NCBI Taxonomy" id="758"/>
    <lineage>
        <taxon>Bacteria</taxon>
        <taxon>Pseudomonadati</taxon>
        <taxon>Pseudomonadota</taxon>
        <taxon>Gammaproteobacteria</taxon>
        <taxon>Pasteurellales</taxon>
        <taxon>Pasteurellaceae</taxon>
        <taxon>Rodentibacter</taxon>
    </lineage>
</organism>
<dbReference type="InterPro" id="IPR022602">
    <property type="entry name" value="DUF2813"/>
</dbReference>
<evidence type="ECO:0000313" key="2">
    <source>
        <dbReference type="Proteomes" id="UP000306758"/>
    </source>
</evidence>
<dbReference type="Pfam" id="PF11398">
    <property type="entry name" value="DUF2813"/>
    <property type="match status" value="1"/>
</dbReference>
<feature type="non-terminal residue" evidence="1">
    <location>
        <position position="124"/>
    </location>
</feature>
<name>A0A4S2PVQ4_9PAST</name>
<dbReference type="Proteomes" id="UP000306758">
    <property type="component" value="Unassembled WGS sequence"/>
</dbReference>
<dbReference type="InterPro" id="IPR027417">
    <property type="entry name" value="P-loop_NTPase"/>
</dbReference>
<dbReference type="AlphaFoldDB" id="A0A4S2PVQ4"/>
<accession>A0A4S2PVQ4</accession>
<gene>
    <name evidence="1" type="ORF">D3M78_08885</name>
</gene>
<protein>
    <submittedName>
        <fullName evidence="1">DUF2813 domain-containing protein</fullName>
    </submittedName>
</protein>
<evidence type="ECO:0000313" key="1">
    <source>
        <dbReference type="EMBL" id="THA07665.1"/>
    </source>
</evidence>
<reference evidence="1 2" key="1">
    <citation type="journal article" date="2019" name="Vet. Microbiol.">
        <title>Development of multi locus sequence typing (MLST) of Rodentibacter pneumotropicus.</title>
        <authorList>
            <person name="Adhikary S."/>
            <person name="Bisgaard M."/>
            <person name="Boot R."/>
            <person name="Benga L."/>
            <person name="Nicklas W."/>
            <person name="Christensen H."/>
        </authorList>
    </citation>
    <scope>NUCLEOTIDE SEQUENCE [LARGE SCALE GENOMIC DNA]</scope>
    <source>
        <strain evidence="1 2">Ac84</strain>
    </source>
</reference>